<accession>X1APZ3</accession>
<name>X1APZ3_9ZZZZ</name>
<feature type="non-terminal residue" evidence="2">
    <location>
        <position position="37"/>
    </location>
</feature>
<comment type="caution">
    <text evidence="2">The sequence shown here is derived from an EMBL/GenBank/DDBJ whole genome shotgun (WGS) entry which is preliminary data.</text>
</comment>
<dbReference type="EMBL" id="BART01009043">
    <property type="protein sequence ID" value="GAG61931.1"/>
    <property type="molecule type" value="Genomic_DNA"/>
</dbReference>
<feature type="compositionally biased region" description="Basic and acidic residues" evidence="1">
    <location>
        <begin position="1"/>
        <end position="11"/>
    </location>
</feature>
<evidence type="ECO:0000313" key="2">
    <source>
        <dbReference type="EMBL" id="GAG61931.1"/>
    </source>
</evidence>
<organism evidence="2">
    <name type="scientific">marine sediment metagenome</name>
    <dbReference type="NCBI Taxonomy" id="412755"/>
    <lineage>
        <taxon>unclassified sequences</taxon>
        <taxon>metagenomes</taxon>
        <taxon>ecological metagenomes</taxon>
    </lineage>
</organism>
<dbReference type="AlphaFoldDB" id="X1APZ3"/>
<proteinExistence type="predicted"/>
<feature type="region of interest" description="Disordered" evidence="1">
    <location>
        <begin position="1"/>
        <end position="37"/>
    </location>
</feature>
<evidence type="ECO:0000256" key="1">
    <source>
        <dbReference type="SAM" id="MobiDB-lite"/>
    </source>
</evidence>
<gene>
    <name evidence="2" type="ORF">S01H4_20157</name>
</gene>
<reference evidence="2" key="1">
    <citation type="journal article" date="2014" name="Front. Microbiol.">
        <title>High frequency of phylogenetically diverse reductive dehalogenase-homologous genes in deep subseafloor sedimentary metagenomes.</title>
        <authorList>
            <person name="Kawai M."/>
            <person name="Futagami T."/>
            <person name="Toyoda A."/>
            <person name="Takaki Y."/>
            <person name="Nishi S."/>
            <person name="Hori S."/>
            <person name="Arai W."/>
            <person name="Tsubouchi T."/>
            <person name="Morono Y."/>
            <person name="Uchiyama I."/>
            <person name="Ito T."/>
            <person name="Fujiyama A."/>
            <person name="Inagaki F."/>
            <person name="Takami H."/>
        </authorList>
    </citation>
    <scope>NUCLEOTIDE SEQUENCE</scope>
    <source>
        <strain evidence="2">Expedition CK06-06</strain>
    </source>
</reference>
<sequence length="37" mass="4231">MREEQGSKEQVRAPLVQDAPHHRTMKICPGQKDRSDA</sequence>
<protein>
    <submittedName>
        <fullName evidence="2">Uncharacterized protein</fullName>
    </submittedName>
</protein>